<dbReference type="PANTHER" id="PTHR43489:SF6">
    <property type="entry name" value="HYDROXYPYRUVATE ISOMERASE-RELATED"/>
    <property type="match status" value="1"/>
</dbReference>
<dbReference type="InterPro" id="IPR036237">
    <property type="entry name" value="Xyl_isomerase-like_sf"/>
</dbReference>
<dbReference type="FunFam" id="3.20.20.150:FF:000007">
    <property type="entry name" value="Hydroxypyruvate isomerase"/>
    <property type="match status" value="1"/>
</dbReference>
<protein>
    <submittedName>
        <fullName evidence="5">Hydroxypyruvate isomerase</fullName>
    </submittedName>
</protein>
<comment type="caution">
    <text evidence="5">The sequence shown here is derived from an EMBL/GenBank/DDBJ whole genome shotgun (WGS) entry which is preliminary data.</text>
</comment>
<feature type="domain" description="Xylose isomerase-like TIM barrel" evidence="4">
    <location>
        <begin position="21"/>
        <end position="264"/>
    </location>
</feature>
<evidence type="ECO:0000313" key="6">
    <source>
        <dbReference type="Proteomes" id="UP000321485"/>
    </source>
</evidence>
<dbReference type="InterPro" id="IPR050417">
    <property type="entry name" value="Sugar_Epim/Isomerase"/>
</dbReference>
<sequence>MPQFAAHLSLMYTELPLLDRFAAAAHDGFRAVELHFPYAFDPREIAARLQDNGLQLVLFNAPAGGFKPTDMAYAWDQGARGLAAQPGREAEFRAGVLEALRYAEQLRCPFINLLCGTVPPGVERESLKALCVGNLRWAAEQAARAGCDILIEPTNLRDVPRYFLNRQDHAHELLDAAQVPHLKVLMDLYHCQLVEGDLHGKLQRYLPTGRVAHIQVAGVPARNEPDRGELHYPFLLDTLDALGYTGWVGCEYSPSAGTSQGLGWRDLALRNGPQHPA</sequence>
<keyword evidence="5" id="KW-0670">Pyruvate</keyword>
<reference evidence="5 6" key="1">
    <citation type="journal article" date="2015" name="Stand. Genomic Sci.">
        <title>Genomic Encyclopedia of Bacterial and Archaeal Type Strains, Phase III: the genomes of soil and plant-associated and newly described type strains.</title>
        <authorList>
            <person name="Whitman W.B."/>
            <person name="Woyke T."/>
            <person name="Klenk H.P."/>
            <person name="Zhou Y."/>
            <person name="Lilburn T.G."/>
            <person name="Beck B.J."/>
            <person name="De Vos P."/>
            <person name="Vandamme P."/>
            <person name="Eisen J.A."/>
            <person name="Garrity G."/>
            <person name="Hugenholtz P."/>
            <person name="Kyrpides N.C."/>
        </authorList>
    </citation>
    <scope>NUCLEOTIDE SEQUENCE [LARGE SCALE GENOMIC DNA]</scope>
    <source>
        <strain evidence="5 6">DSM 64</strain>
    </source>
</reference>
<dbReference type="InterPro" id="IPR026040">
    <property type="entry name" value="HyI-like"/>
</dbReference>
<dbReference type="InterPro" id="IPR013022">
    <property type="entry name" value="Xyl_isomerase-like_TIM-brl"/>
</dbReference>
<evidence type="ECO:0000313" key="5">
    <source>
        <dbReference type="EMBL" id="TWG39712.1"/>
    </source>
</evidence>
<organism evidence="5 6">
    <name type="scientific">Acidovorax delafieldii</name>
    <name type="common">Pseudomonas delafieldii</name>
    <dbReference type="NCBI Taxonomy" id="47920"/>
    <lineage>
        <taxon>Bacteria</taxon>
        <taxon>Pseudomonadati</taxon>
        <taxon>Pseudomonadota</taxon>
        <taxon>Betaproteobacteria</taxon>
        <taxon>Burkholderiales</taxon>
        <taxon>Comamonadaceae</taxon>
        <taxon>Acidovorax</taxon>
    </lineage>
</organism>
<name>A0A561XUC7_ACIDE</name>
<dbReference type="Proteomes" id="UP000321485">
    <property type="component" value="Unassembled WGS sequence"/>
</dbReference>
<keyword evidence="1 2" id="KW-0413">Isomerase</keyword>
<evidence type="ECO:0000256" key="3">
    <source>
        <dbReference type="PIRSR" id="PIRSR006241-50"/>
    </source>
</evidence>
<dbReference type="SUPFAM" id="SSF51658">
    <property type="entry name" value="Xylose isomerase-like"/>
    <property type="match status" value="1"/>
</dbReference>
<feature type="active site" description="Proton donor/acceptor" evidence="3">
    <location>
        <position position="152"/>
    </location>
</feature>
<gene>
    <name evidence="5" type="ORF">ATF69_1584</name>
</gene>
<dbReference type="PANTHER" id="PTHR43489">
    <property type="entry name" value="ISOMERASE"/>
    <property type="match status" value="1"/>
</dbReference>
<comment type="similarity">
    <text evidence="2">Belongs to the hyi family.</text>
</comment>
<evidence type="ECO:0000256" key="1">
    <source>
        <dbReference type="ARBA" id="ARBA00023235"/>
    </source>
</evidence>
<dbReference type="GO" id="GO:0046487">
    <property type="term" value="P:glyoxylate metabolic process"/>
    <property type="evidence" value="ECO:0007669"/>
    <property type="project" value="TreeGrafter"/>
</dbReference>
<dbReference type="Gene3D" id="3.20.20.150">
    <property type="entry name" value="Divalent-metal-dependent TIM barrel enzymes"/>
    <property type="match status" value="1"/>
</dbReference>
<accession>A0A561XUC7</accession>
<proteinExistence type="inferred from homology"/>
<evidence type="ECO:0000256" key="2">
    <source>
        <dbReference type="PIRNR" id="PIRNR006241"/>
    </source>
</evidence>
<dbReference type="GO" id="GO:0008903">
    <property type="term" value="F:hydroxypyruvate isomerase activity"/>
    <property type="evidence" value="ECO:0007669"/>
    <property type="project" value="TreeGrafter"/>
</dbReference>
<dbReference type="PIRSF" id="PIRSF006241">
    <property type="entry name" value="HyI"/>
    <property type="match status" value="1"/>
</dbReference>
<feature type="active site" description="Proton donor/acceptor" evidence="3">
    <location>
        <position position="251"/>
    </location>
</feature>
<dbReference type="EMBL" id="VJWE01000011">
    <property type="protein sequence ID" value="TWG39712.1"/>
    <property type="molecule type" value="Genomic_DNA"/>
</dbReference>
<dbReference type="AlphaFoldDB" id="A0A561XUC7"/>
<evidence type="ECO:0000259" key="4">
    <source>
        <dbReference type="Pfam" id="PF01261"/>
    </source>
</evidence>
<dbReference type="RefSeq" id="WP_146870501.1">
    <property type="nucleotide sequence ID" value="NZ_VJWE01000011.1"/>
</dbReference>
<dbReference type="GeneID" id="51110652"/>
<dbReference type="Pfam" id="PF01261">
    <property type="entry name" value="AP_endonuc_2"/>
    <property type="match status" value="1"/>
</dbReference>